<name>A0AA40F8D6_9PEZI</name>
<feature type="region of interest" description="Disordered" evidence="1">
    <location>
        <begin position="109"/>
        <end position="145"/>
    </location>
</feature>
<keyword evidence="3" id="KW-1185">Reference proteome</keyword>
<evidence type="ECO:0000256" key="1">
    <source>
        <dbReference type="SAM" id="MobiDB-lite"/>
    </source>
</evidence>
<feature type="compositionally biased region" description="Basic residues" evidence="1">
    <location>
        <begin position="136"/>
        <end position="145"/>
    </location>
</feature>
<proteinExistence type="predicted"/>
<protein>
    <submittedName>
        <fullName evidence="2">Uncharacterized protein</fullName>
    </submittedName>
</protein>
<evidence type="ECO:0000313" key="3">
    <source>
        <dbReference type="Proteomes" id="UP001172155"/>
    </source>
</evidence>
<comment type="caution">
    <text evidence="2">The sequence shown here is derived from an EMBL/GenBank/DDBJ whole genome shotgun (WGS) entry which is preliminary data.</text>
</comment>
<reference evidence="2" key="1">
    <citation type="submission" date="2023-06" db="EMBL/GenBank/DDBJ databases">
        <title>Genome-scale phylogeny and comparative genomics of the fungal order Sordariales.</title>
        <authorList>
            <consortium name="Lawrence Berkeley National Laboratory"/>
            <person name="Hensen N."/>
            <person name="Bonometti L."/>
            <person name="Westerberg I."/>
            <person name="Brannstrom I.O."/>
            <person name="Guillou S."/>
            <person name="Cros-Aarteil S."/>
            <person name="Calhoun S."/>
            <person name="Haridas S."/>
            <person name="Kuo A."/>
            <person name="Mondo S."/>
            <person name="Pangilinan J."/>
            <person name="Riley R."/>
            <person name="LaButti K."/>
            <person name="Andreopoulos B."/>
            <person name="Lipzen A."/>
            <person name="Chen C."/>
            <person name="Yanf M."/>
            <person name="Daum C."/>
            <person name="Ng V."/>
            <person name="Clum A."/>
            <person name="Steindorff A."/>
            <person name="Ohm R."/>
            <person name="Martin F."/>
            <person name="Silar P."/>
            <person name="Natvig D."/>
            <person name="Lalanne C."/>
            <person name="Gautier V."/>
            <person name="Ament-velasquez S.L."/>
            <person name="Kruys A."/>
            <person name="Hutchinson M.I."/>
            <person name="Powell A.J."/>
            <person name="Barry K."/>
            <person name="Miller A.N."/>
            <person name="Grigoriev I.V."/>
            <person name="Debuchy R."/>
            <person name="Gladieux P."/>
            <person name="Thoren M.H."/>
            <person name="Johannesson H."/>
        </authorList>
    </citation>
    <scope>NUCLEOTIDE SEQUENCE</scope>
    <source>
        <strain evidence="2">SMH3187-1</strain>
    </source>
</reference>
<evidence type="ECO:0000313" key="2">
    <source>
        <dbReference type="EMBL" id="KAK0753094.1"/>
    </source>
</evidence>
<accession>A0AA40F8D6</accession>
<sequence>MANIMPPLNAPQDEERIDDQIEHLKELHLQLRRLRTVIPRMLAPMAAHQSSRMSPSPFPYLAPLITSLTLSPARELHRAFSKSVEEAQKEITSFRNAYTGEETKAVLQEAASSRQANPSGIGIWNPCADPDWATLKPRHQKPSAR</sequence>
<dbReference type="AlphaFoldDB" id="A0AA40F8D6"/>
<dbReference type="Proteomes" id="UP001172155">
    <property type="component" value="Unassembled WGS sequence"/>
</dbReference>
<gene>
    <name evidence="2" type="ORF">B0T18DRAFT_6494</name>
</gene>
<organism evidence="2 3">
    <name type="scientific">Schizothecium vesticola</name>
    <dbReference type="NCBI Taxonomy" id="314040"/>
    <lineage>
        <taxon>Eukaryota</taxon>
        <taxon>Fungi</taxon>
        <taxon>Dikarya</taxon>
        <taxon>Ascomycota</taxon>
        <taxon>Pezizomycotina</taxon>
        <taxon>Sordariomycetes</taxon>
        <taxon>Sordariomycetidae</taxon>
        <taxon>Sordariales</taxon>
        <taxon>Schizotheciaceae</taxon>
        <taxon>Schizothecium</taxon>
    </lineage>
</organism>
<dbReference type="EMBL" id="JAUKUD010000001">
    <property type="protein sequence ID" value="KAK0753094.1"/>
    <property type="molecule type" value="Genomic_DNA"/>
</dbReference>